<gene>
    <name evidence="1" type="ORF">OCBIM_22032717mg</name>
</gene>
<accession>A0A0L8I5Z9</accession>
<organism evidence="1">
    <name type="scientific">Octopus bimaculoides</name>
    <name type="common">California two-spotted octopus</name>
    <dbReference type="NCBI Taxonomy" id="37653"/>
    <lineage>
        <taxon>Eukaryota</taxon>
        <taxon>Metazoa</taxon>
        <taxon>Spiralia</taxon>
        <taxon>Lophotrochozoa</taxon>
        <taxon>Mollusca</taxon>
        <taxon>Cephalopoda</taxon>
        <taxon>Coleoidea</taxon>
        <taxon>Octopodiformes</taxon>
        <taxon>Octopoda</taxon>
        <taxon>Incirrata</taxon>
        <taxon>Octopodidae</taxon>
        <taxon>Octopus</taxon>
    </lineage>
</organism>
<dbReference type="EMBL" id="KQ416447">
    <property type="protein sequence ID" value="KOF96943.1"/>
    <property type="molecule type" value="Genomic_DNA"/>
</dbReference>
<proteinExistence type="predicted"/>
<dbReference type="AlphaFoldDB" id="A0A0L8I5Z9"/>
<sequence>MLPVVVDSVSLPAIIIIIIMIEQGGLKPGGLSFFAFVAASNYSAGESEPPPPIYRGLLIPYHLGDLSSMGGVELFLNLSQSP</sequence>
<reference evidence="1" key="1">
    <citation type="submission" date="2015-07" db="EMBL/GenBank/DDBJ databases">
        <title>MeaNS - Measles Nucleotide Surveillance Program.</title>
        <authorList>
            <person name="Tran T."/>
            <person name="Druce J."/>
        </authorList>
    </citation>
    <scope>NUCLEOTIDE SEQUENCE</scope>
    <source>
        <strain evidence="1">UCB-OBI-ISO-001</strain>
        <tissue evidence="1">Gonad</tissue>
    </source>
</reference>
<protein>
    <submittedName>
        <fullName evidence="1">Uncharacterized protein</fullName>
    </submittedName>
</protein>
<evidence type="ECO:0000313" key="1">
    <source>
        <dbReference type="EMBL" id="KOF96943.1"/>
    </source>
</evidence>
<name>A0A0L8I5Z9_OCTBM</name>